<dbReference type="GO" id="GO:0003676">
    <property type="term" value="F:nucleic acid binding"/>
    <property type="evidence" value="ECO:0007669"/>
    <property type="project" value="InterPro"/>
</dbReference>
<dbReference type="SUPFAM" id="SSF53098">
    <property type="entry name" value="Ribonuclease H-like"/>
    <property type="match status" value="1"/>
</dbReference>
<accession>A0A9D5AMW9</accession>
<dbReference type="AlphaFoldDB" id="A0A9D5AMW9"/>
<proteinExistence type="predicted"/>
<evidence type="ECO:0000313" key="2">
    <source>
        <dbReference type="Proteomes" id="UP001058974"/>
    </source>
</evidence>
<organism evidence="1 2">
    <name type="scientific">Pisum sativum</name>
    <name type="common">Garden pea</name>
    <name type="synonym">Lathyrus oleraceus</name>
    <dbReference type="NCBI Taxonomy" id="3888"/>
    <lineage>
        <taxon>Eukaryota</taxon>
        <taxon>Viridiplantae</taxon>
        <taxon>Streptophyta</taxon>
        <taxon>Embryophyta</taxon>
        <taxon>Tracheophyta</taxon>
        <taxon>Spermatophyta</taxon>
        <taxon>Magnoliopsida</taxon>
        <taxon>eudicotyledons</taxon>
        <taxon>Gunneridae</taxon>
        <taxon>Pentapetalae</taxon>
        <taxon>rosids</taxon>
        <taxon>fabids</taxon>
        <taxon>Fabales</taxon>
        <taxon>Fabaceae</taxon>
        <taxon>Papilionoideae</taxon>
        <taxon>50 kb inversion clade</taxon>
        <taxon>NPAAA clade</taxon>
        <taxon>Hologalegina</taxon>
        <taxon>IRL clade</taxon>
        <taxon>Fabeae</taxon>
        <taxon>Lathyrus</taxon>
    </lineage>
</organism>
<reference evidence="1 2" key="1">
    <citation type="journal article" date="2022" name="Nat. Genet.">
        <title>Improved pea reference genome and pan-genome highlight genomic features and evolutionary characteristics.</title>
        <authorList>
            <person name="Yang T."/>
            <person name="Liu R."/>
            <person name="Luo Y."/>
            <person name="Hu S."/>
            <person name="Wang D."/>
            <person name="Wang C."/>
            <person name="Pandey M.K."/>
            <person name="Ge S."/>
            <person name="Xu Q."/>
            <person name="Li N."/>
            <person name="Li G."/>
            <person name="Huang Y."/>
            <person name="Saxena R.K."/>
            <person name="Ji Y."/>
            <person name="Li M."/>
            <person name="Yan X."/>
            <person name="He Y."/>
            <person name="Liu Y."/>
            <person name="Wang X."/>
            <person name="Xiang C."/>
            <person name="Varshney R.K."/>
            <person name="Ding H."/>
            <person name="Gao S."/>
            <person name="Zong X."/>
        </authorList>
    </citation>
    <scope>NUCLEOTIDE SEQUENCE [LARGE SCALE GENOMIC DNA]</scope>
    <source>
        <strain evidence="1 2">cv. Zhongwan 6</strain>
    </source>
</reference>
<protein>
    <recommendedName>
        <fullName evidence="3">Integrase catalytic domain-containing protein</fullName>
    </recommendedName>
</protein>
<gene>
    <name evidence="1" type="ORF">KIW84_040365</name>
</gene>
<sequence>MSQKGMLEVELFDVWGIDFMGPFPPSFGKNYILVVVDYVSKWVEAVALPTNDAKAKLTFWQNATALTG</sequence>
<dbReference type="Gene3D" id="3.30.420.10">
    <property type="entry name" value="Ribonuclease H-like superfamily/Ribonuclease H"/>
    <property type="match status" value="1"/>
</dbReference>
<name>A0A9D5AMW9_PEA</name>
<dbReference type="InterPro" id="IPR012337">
    <property type="entry name" value="RNaseH-like_sf"/>
</dbReference>
<evidence type="ECO:0000313" key="1">
    <source>
        <dbReference type="EMBL" id="KAI5414878.1"/>
    </source>
</evidence>
<dbReference type="Gramene" id="Psat04G0036500-T1">
    <property type="protein sequence ID" value="KAI5414878.1"/>
    <property type="gene ID" value="KIW84_040365"/>
</dbReference>
<comment type="caution">
    <text evidence="1">The sequence shown here is derived from an EMBL/GenBank/DDBJ whole genome shotgun (WGS) entry which is preliminary data.</text>
</comment>
<dbReference type="InterPro" id="IPR052160">
    <property type="entry name" value="Gypsy_RT_Integrase-like"/>
</dbReference>
<dbReference type="InterPro" id="IPR036397">
    <property type="entry name" value="RNaseH_sf"/>
</dbReference>
<evidence type="ECO:0008006" key="3">
    <source>
        <dbReference type="Google" id="ProtNLM"/>
    </source>
</evidence>
<dbReference type="EMBL" id="JAMSHJ010000004">
    <property type="protein sequence ID" value="KAI5414878.1"/>
    <property type="molecule type" value="Genomic_DNA"/>
</dbReference>
<dbReference type="PANTHER" id="PTHR47266">
    <property type="entry name" value="ENDONUCLEASE-RELATED"/>
    <property type="match status" value="1"/>
</dbReference>
<keyword evidence="2" id="KW-1185">Reference proteome</keyword>
<dbReference type="Proteomes" id="UP001058974">
    <property type="component" value="Chromosome 4"/>
</dbReference>